<organism evidence="9 10">
    <name type="scientific">Pseudarthrobacter polychromogenes</name>
    <dbReference type="NCBI Taxonomy" id="1676"/>
    <lineage>
        <taxon>Bacteria</taxon>
        <taxon>Bacillati</taxon>
        <taxon>Actinomycetota</taxon>
        <taxon>Actinomycetes</taxon>
        <taxon>Micrococcales</taxon>
        <taxon>Micrococcaceae</taxon>
        <taxon>Pseudarthrobacter</taxon>
    </lineage>
</organism>
<feature type="active site" description="Charge relay system" evidence="5">
    <location>
        <position position="153"/>
    </location>
</feature>
<accession>A0ABQ1XSQ5</accession>
<evidence type="ECO:0000256" key="2">
    <source>
        <dbReference type="ARBA" id="ARBA00022670"/>
    </source>
</evidence>
<reference evidence="10" key="1">
    <citation type="journal article" date="2019" name="Int. J. Syst. Evol. Microbiol.">
        <title>The Global Catalogue of Microorganisms (GCM) 10K type strain sequencing project: providing services to taxonomists for standard genome sequencing and annotation.</title>
        <authorList>
            <consortium name="The Broad Institute Genomics Platform"/>
            <consortium name="The Broad Institute Genome Sequencing Center for Infectious Disease"/>
            <person name="Wu L."/>
            <person name="Ma J."/>
        </authorList>
    </citation>
    <scope>NUCLEOTIDE SEQUENCE [LARGE SCALE GENOMIC DNA]</scope>
    <source>
        <strain evidence="10">CGMCC 1.1927</strain>
    </source>
</reference>
<dbReference type="InterPro" id="IPR000209">
    <property type="entry name" value="Peptidase_S8/S53_dom"/>
</dbReference>
<dbReference type="InterPro" id="IPR050131">
    <property type="entry name" value="Peptidase_S8_subtilisin-like"/>
</dbReference>
<keyword evidence="10" id="KW-1185">Reference proteome</keyword>
<dbReference type="RefSeq" id="WP_188811802.1">
    <property type="nucleotide sequence ID" value="NZ_BAAAWV010000001.1"/>
</dbReference>
<evidence type="ECO:0000313" key="10">
    <source>
        <dbReference type="Proteomes" id="UP000596938"/>
    </source>
</evidence>
<dbReference type="PROSITE" id="PS00136">
    <property type="entry name" value="SUBTILASE_ASP"/>
    <property type="match status" value="1"/>
</dbReference>
<sequence>MYFAFPGRGALVVLLVSVVMLISAPVTAAGEITAAAARPVAAKEPGRYLVEFAPGVDVPREVLALESKGIGVSHKFGKVLRGAAIKATERQAEALARSERVAAVEIDARVNISETQQPAPWGLDRLDQQNLPLSGSYTTFSSSQSGVRAYVVDTGILASHSDFGGRVTSGWTALNDGRGTTDCNGHGTHVAATVGGQIHGVAKSAVLVPVRVLDCNGSGYYSDVIAGLDWVATDHRDWSPAVVNLSLGGPTSKMLDVAVQNVINDGVAAVVAAGNSAIDACNSSPARLPAALSVAASDSSDRQASFSNYGVCVDLYAPGVGISSAWHTSTTATASASGTSMAAPHVAGAAVLLLAQDPLLTPAQVSETIVSAAVTGVIARSGANTPNRLLHLRPAKASAPVTASPFTDVAPDHAFYKEITWLDGNGISNGWTEPNGTKTYRPTLAVSREAMAAFMYRLAGSPAYVPSAASPFTDVAPDHAFYKEITWLAGNGISNGWTEPNGTKTYRPTLAVSREAMAAFMYRLAGSPAYVPSAASPFTDVAPDHVFYKEITWLAGNGISNGWTEPDGTKTYRPTLAVSREAMAAFMYRLSAASLIGDQPRA</sequence>
<dbReference type="Pfam" id="PF00395">
    <property type="entry name" value="SLH"/>
    <property type="match status" value="3"/>
</dbReference>
<dbReference type="PROSITE" id="PS51272">
    <property type="entry name" value="SLH"/>
    <property type="match status" value="3"/>
</dbReference>
<dbReference type="InterPro" id="IPR010259">
    <property type="entry name" value="S8pro/Inhibitor_I9"/>
</dbReference>
<feature type="chain" id="PRO_5046107838" description="SLH domain-containing protein" evidence="7">
    <location>
        <begin position="29"/>
        <end position="602"/>
    </location>
</feature>
<dbReference type="Gene3D" id="3.40.50.200">
    <property type="entry name" value="Peptidase S8/S53 domain"/>
    <property type="match status" value="1"/>
</dbReference>
<dbReference type="Proteomes" id="UP000596938">
    <property type="component" value="Unassembled WGS sequence"/>
</dbReference>
<dbReference type="SUPFAM" id="SSF54897">
    <property type="entry name" value="Protease propeptides/inhibitors"/>
    <property type="match status" value="1"/>
</dbReference>
<comment type="caution">
    <text evidence="9">The sequence shown here is derived from an EMBL/GenBank/DDBJ whole genome shotgun (WGS) entry which is preliminary data.</text>
</comment>
<dbReference type="InterPro" id="IPR037045">
    <property type="entry name" value="S8pro/Inhibitor_I9_sf"/>
</dbReference>
<dbReference type="PROSITE" id="PS51892">
    <property type="entry name" value="SUBTILASE"/>
    <property type="match status" value="1"/>
</dbReference>
<feature type="domain" description="SLH" evidence="8">
    <location>
        <begin position="468"/>
        <end position="535"/>
    </location>
</feature>
<dbReference type="InterPro" id="IPR023827">
    <property type="entry name" value="Peptidase_S8_Asp-AS"/>
</dbReference>
<evidence type="ECO:0000259" key="8">
    <source>
        <dbReference type="PROSITE" id="PS51272"/>
    </source>
</evidence>
<dbReference type="Pfam" id="PF00082">
    <property type="entry name" value="Peptidase_S8"/>
    <property type="match status" value="1"/>
</dbReference>
<evidence type="ECO:0000256" key="5">
    <source>
        <dbReference type="PROSITE-ProRule" id="PRU01240"/>
    </source>
</evidence>
<dbReference type="Pfam" id="PF05922">
    <property type="entry name" value="Inhibitor_I9"/>
    <property type="match status" value="1"/>
</dbReference>
<evidence type="ECO:0000256" key="3">
    <source>
        <dbReference type="ARBA" id="ARBA00022801"/>
    </source>
</evidence>
<protein>
    <recommendedName>
        <fullName evidence="8">SLH domain-containing protein</fullName>
    </recommendedName>
</protein>
<keyword evidence="3 5" id="KW-0378">Hydrolase</keyword>
<dbReference type="PANTHER" id="PTHR43806">
    <property type="entry name" value="PEPTIDASE S8"/>
    <property type="match status" value="1"/>
</dbReference>
<feature type="active site" description="Charge relay system" evidence="5">
    <location>
        <position position="340"/>
    </location>
</feature>
<evidence type="ECO:0000256" key="4">
    <source>
        <dbReference type="ARBA" id="ARBA00022825"/>
    </source>
</evidence>
<name>A0ABQ1XSQ5_9MICC</name>
<dbReference type="PRINTS" id="PR00723">
    <property type="entry name" value="SUBTILISIN"/>
</dbReference>
<feature type="signal peptide" evidence="7">
    <location>
        <begin position="1"/>
        <end position="28"/>
    </location>
</feature>
<dbReference type="PROSITE" id="PS00138">
    <property type="entry name" value="SUBTILASE_SER"/>
    <property type="match status" value="1"/>
</dbReference>
<dbReference type="InterPro" id="IPR023828">
    <property type="entry name" value="Peptidase_S8_Ser-AS"/>
</dbReference>
<dbReference type="PANTHER" id="PTHR43806:SF11">
    <property type="entry name" value="CEREVISIN-RELATED"/>
    <property type="match status" value="1"/>
</dbReference>
<keyword evidence="7" id="KW-0732">Signal</keyword>
<evidence type="ECO:0000256" key="6">
    <source>
        <dbReference type="RuleBase" id="RU003355"/>
    </source>
</evidence>
<keyword evidence="2 5" id="KW-0645">Protease</keyword>
<comment type="similarity">
    <text evidence="1 5 6">Belongs to the peptidase S8 family.</text>
</comment>
<feature type="domain" description="SLH" evidence="8">
    <location>
        <begin position="402"/>
        <end position="467"/>
    </location>
</feature>
<dbReference type="InterPro" id="IPR001119">
    <property type="entry name" value="SLH_dom"/>
</dbReference>
<evidence type="ECO:0000256" key="1">
    <source>
        <dbReference type="ARBA" id="ARBA00011073"/>
    </source>
</evidence>
<gene>
    <name evidence="9" type="ORF">GCM10011577_27290</name>
</gene>
<proteinExistence type="inferred from homology"/>
<evidence type="ECO:0000256" key="7">
    <source>
        <dbReference type="SAM" id="SignalP"/>
    </source>
</evidence>
<keyword evidence="4 5" id="KW-0720">Serine protease</keyword>
<dbReference type="SUPFAM" id="SSF52743">
    <property type="entry name" value="Subtilisin-like"/>
    <property type="match status" value="1"/>
</dbReference>
<dbReference type="EMBL" id="BMKU01000008">
    <property type="protein sequence ID" value="GGH02003.1"/>
    <property type="molecule type" value="Genomic_DNA"/>
</dbReference>
<feature type="domain" description="SLH" evidence="8">
    <location>
        <begin position="536"/>
        <end position="601"/>
    </location>
</feature>
<dbReference type="Gene3D" id="3.30.70.80">
    <property type="entry name" value="Peptidase S8 propeptide/proteinase inhibitor I9"/>
    <property type="match status" value="1"/>
</dbReference>
<feature type="active site" description="Charge relay system" evidence="5">
    <location>
        <position position="186"/>
    </location>
</feature>
<dbReference type="InterPro" id="IPR036852">
    <property type="entry name" value="Peptidase_S8/S53_dom_sf"/>
</dbReference>
<dbReference type="InterPro" id="IPR034193">
    <property type="entry name" value="PCSK9_ProteinaseK-like"/>
</dbReference>
<dbReference type="CDD" id="cd04077">
    <property type="entry name" value="Peptidases_S8_PCSK9_ProteinaseK_like"/>
    <property type="match status" value="1"/>
</dbReference>
<dbReference type="InterPro" id="IPR015500">
    <property type="entry name" value="Peptidase_S8_subtilisin-rel"/>
</dbReference>
<evidence type="ECO:0000313" key="9">
    <source>
        <dbReference type="EMBL" id="GGH02003.1"/>
    </source>
</evidence>